<comment type="caution">
    <text evidence="1">The sequence shown here is derived from an EMBL/GenBank/DDBJ whole genome shotgun (WGS) entry which is preliminary data.</text>
</comment>
<dbReference type="OrthoDB" id="6038887at2"/>
<reference evidence="1 2" key="1">
    <citation type="journal article" date="2015" name="Stand. Genomic Sci.">
        <title>Genomic Encyclopedia of Bacterial and Archaeal Type Strains, Phase III: the genomes of soil and plant-associated and newly described type strains.</title>
        <authorList>
            <person name="Whitman W.B."/>
            <person name="Woyke T."/>
            <person name="Klenk H.P."/>
            <person name="Zhou Y."/>
            <person name="Lilburn T.G."/>
            <person name="Beck B.J."/>
            <person name="De Vos P."/>
            <person name="Vandamme P."/>
            <person name="Eisen J.A."/>
            <person name="Garrity G."/>
            <person name="Hugenholtz P."/>
            <person name="Kyrpides N.C."/>
        </authorList>
    </citation>
    <scope>NUCLEOTIDE SEQUENCE [LARGE SCALE GENOMIC DNA]</scope>
    <source>
        <strain evidence="1 2">CGMCC 1.10821</strain>
    </source>
</reference>
<sequence length="191" mass="20337">MALDRFALPARLRQSRHASLLLFAATLVLLLVAAAWFTSARSDLAEAYSHVGSRQQALTAANQRQQEAKLRVQLADSARSLVERASAGGFAENEWGERLINISQTPLARDEVNHLLAGMTRDHARIFGADVFELSVTRADEGLFDTPGSKGPPLMLNLRGTLLFRTAQSGSGVAAPVAALAAAPAIAPEAP</sequence>
<dbReference type="Proteomes" id="UP000315167">
    <property type="component" value="Unassembled WGS sequence"/>
</dbReference>
<evidence type="ECO:0000313" key="1">
    <source>
        <dbReference type="EMBL" id="TWI06230.1"/>
    </source>
</evidence>
<name>A0A562LF47_9GAMM</name>
<organism evidence="1 2">
    <name type="scientific">Luteimonas cucumeris</name>
    <dbReference type="NCBI Taxonomy" id="985012"/>
    <lineage>
        <taxon>Bacteria</taxon>
        <taxon>Pseudomonadati</taxon>
        <taxon>Pseudomonadota</taxon>
        <taxon>Gammaproteobacteria</taxon>
        <taxon>Lysobacterales</taxon>
        <taxon>Lysobacteraceae</taxon>
        <taxon>Luteimonas</taxon>
    </lineage>
</organism>
<dbReference type="RefSeq" id="WP_144898022.1">
    <property type="nucleotide sequence ID" value="NZ_VLKN01000001.1"/>
</dbReference>
<protein>
    <recommendedName>
        <fullName evidence="3">Type IV pilus assembly protein PilN</fullName>
    </recommendedName>
</protein>
<keyword evidence="2" id="KW-1185">Reference proteome</keyword>
<proteinExistence type="predicted"/>
<dbReference type="EMBL" id="VLKN01000001">
    <property type="protein sequence ID" value="TWI06230.1"/>
    <property type="molecule type" value="Genomic_DNA"/>
</dbReference>
<accession>A0A562LF47</accession>
<dbReference type="AlphaFoldDB" id="A0A562LF47"/>
<evidence type="ECO:0000313" key="2">
    <source>
        <dbReference type="Proteomes" id="UP000315167"/>
    </source>
</evidence>
<gene>
    <name evidence="1" type="ORF">IP90_00495</name>
</gene>
<evidence type="ECO:0008006" key="3">
    <source>
        <dbReference type="Google" id="ProtNLM"/>
    </source>
</evidence>